<sequence length="106" mass="11782">MASETIPITVEFTGGLEMLFADQRKHSLSVPAKDERGQAVTVGWLVHYLCVEVMKDPRKEMFVLDGHVRPGILVLINDADWELEGEASYALQARDNILFVSTLHGG</sequence>
<dbReference type="GO" id="GO:0034227">
    <property type="term" value="P:tRNA thio-modification"/>
    <property type="evidence" value="ECO:0007669"/>
    <property type="project" value="UniProtKB-UniRule"/>
</dbReference>
<dbReference type="AlphaFoldDB" id="A0A2T3ASU6"/>
<dbReference type="GO" id="GO:0005829">
    <property type="term" value="C:cytosol"/>
    <property type="evidence" value="ECO:0007669"/>
    <property type="project" value="UniProtKB-UniRule"/>
</dbReference>
<evidence type="ECO:0000256" key="6">
    <source>
        <dbReference type="RuleBase" id="RU361182"/>
    </source>
</evidence>
<gene>
    <name evidence="5" type="primary">URM1</name>
    <name evidence="7" type="ORF">M430DRAFT_36849</name>
</gene>
<protein>
    <recommendedName>
        <fullName evidence="5 6">Ubiquitin-related modifier 1</fullName>
    </recommendedName>
</protein>
<dbReference type="GO" id="GO:0032447">
    <property type="term" value="P:protein urmylation"/>
    <property type="evidence" value="ECO:0007669"/>
    <property type="project" value="UniProtKB-UniRule"/>
</dbReference>
<keyword evidence="1 5" id="KW-0963">Cytoplasm</keyword>
<dbReference type="PIRSF" id="PIRSF037379">
    <property type="entry name" value="Ubiquitin-related_modifier_1"/>
    <property type="match status" value="1"/>
</dbReference>
<dbReference type="PANTHER" id="PTHR14986">
    <property type="entry name" value="RURM1 PROTEIN"/>
    <property type="match status" value="1"/>
</dbReference>
<evidence type="ECO:0000256" key="4">
    <source>
        <dbReference type="ARBA" id="ARBA00022786"/>
    </source>
</evidence>
<proteinExistence type="inferred from homology"/>
<dbReference type="InterPro" id="IPR015221">
    <property type="entry name" value="Urm1"/>
</dbReference>
<keyword evidence="2 5" id="KW-1017">Isopeptide bond</keyword>
<comment type="similarity">
    <text evidence="5 6">Belongs to the URM1 family.</text>
</comment>
<dbReference type="Gene3D" id="3.10.20.30">
    <property type="match status" value="1"/>
</dbReference>
<dbReference type="InterPro" id="IPR016155">
    <property type="entry name" value="Mopterin_synth/thiamin_S_b"/>
</dbReference>
<evidence type="ECO:0000256" key="2">
    <source>
        <dbReference type="ARBA" id="ARBA00022499"/>
    </source>
</evidence>
<dbReference type="OrthoDB" id="10248987at2759"/>
<keyword evidence="4 5" id="KW-0833">Ubl conjugation pathway</keyword>
<dbReference type="Proteomes" id="UP000241818">
    <property type="component" value="Unassembled WGS sequence"/>
</dbReference>
<evidence type="ECO:0000256" key="5">
    <source>
        <dbReference type="HAMAP-Rule" id="MF_03048"/>
    </source>
</evidence>
<dbReference type="UniPathway" id="UPA00988"/>
<dbReference type="InParanoid" id="A0A2T3ASU6"/>
<keyword evidence="3 5" id="KW-0819">tRNA processing</keyword>
<dbReference type="HAMAP" id="MF_03048">
    <property type="entry name" value="Urm1"/>
    <property type="match status" value="1"/>
</dbReference>
<dbReference type="FunCoup" id="A0A2T3ASU6">
    <property type="interactions" value="865"/>
</dbReference>
<evidence type="ECO:0000313" key="8">
    <source>
        <dbReference type="Proteomes" id="UP000241818"/>
    </source>
</evidence>
<keyword evidence="8" id="KW-1185">Reference proteome</keyword>
<accession>A0A2T3ASU6</accession>
<dbReference type="GO" id="GO:0002098">
    <property type="term" value="P:tRNA wobble uridine modification"/>
    <property type="evidence" value="ECO:0007669"/>
    <property type="project" value="UniProtKB-UniRule"/>
</dbReference>
<dbReference type="CDD" id="cd01764">
    <property type="entry name" value="Ubl_Urm1"/>
    <property type="match status" value="1"/>
</dbReference>
<dbReference type="InterPro" id="IPR012675">
    <property type="entry name" value="Beta-grasp_dom_sf"/>
</dbReference>
<evidence type="ECO:0000313" key="7">
    <source>
        <dbReference type="EMBL" id="PSS10555.1"/>
    </source>
</evidence>
<dbReference type="EMBL" id="KZ679016">
    <property type="protein sequence ID" value="PSS10555.1"/>
    <property type="molecule type" value="Genomic_DNA"/>
</dbReference>
<comment type="function">
    <text evidence="5">Acts as a sulfur carrier required for 2-thiolation of mcm(5)S(2)U at tRNA wobble positions of cytosolic tRNA(Lys), tRNA(Glu) and tRNA(Gln). Serves as sulfur donor in tRNA 2-thiolation reaction by being thiocarboxylated (-COSH) at its C-terminus by the MOCS3 homolog UBA4. The sulfur is then transferred to tRNA to form 2-thiolation of mcm(5)S(2)U. Prior mcm(5) tRNA modification by the elongator complex is required for 2-thiolation. Also acts as a ubiquitin-like protein (UBL) that is covalently conjugated via an isopeptide bond to lysine residues of target proteins such as AHP1. The thiocarboxylated form serves as substrate for conjugation and oxidative stress specifically induces the formation of UBL-protein conjugates.</text>
</comment>
<comment type="pathway">
    <text evidence="5 6">tRNA modification; 5-methoxycarbonylmethyl-2-thiouridine-tRNA biosynthesis.</text>
</comment>
<comment type="PTM">
    <text evidence="5">C-terminal thiocarboxylation occurs in 2 steps, it is first acyl-adenylated (-COAMP) via the hesA/moeB/thiF part of UBA4, then thiocarboxylated (-COSH) via the rhodanese domain of UBA4.</text>
</comment>
<reference evidence="7 8" key="1">
    <citation type="journal article" date="2018" name="New Phytol.">
        <title>Comparative genomics and transcriptomics depict ericoid mycorrhizal fungi as versatile saprotrophs and plant mutualists.</title>
        <authorList>
            <person name="Martino E."/>
            <person name="Morin E."/>
            <person name="Grelet G.A."/>
            <person name="Kuo A."/>
            <person name="Kohler A."/>
            <person name="Daghino S."/>
            <person name="Barry K.W."/>
            <person name="Cichocki N."/>
            <person name="Clum A."/>
            <person name="Dockter R.B."/>
            <person name="Hainaut M."/>
            <person name="Kuo R.C."/>
            <person name="LaButti K."/>
            <person name="Lindahl B.D."/>
            <person name="Lindquist E.A."/>
            <person name="Lipzen A."/>
            <person name="Khouja H.R."/>
            <person name="Magnuson J."/>
            <person name="Murat C."/>
            <person name="Ohm R.A."/>
            <person name="Singer S.W."/>
            <person name="Spatafora J.W."/>
            <person name="Wang M."/>
            <person name="Veneault-Fourrey C."/>
            <person name="Henrissat B."/>
            <person name="Grigoriev I.V."/>
            <person name="Martin F.M."/>
            <person name="Perotto S."/>
        </authorList>
    </citation>
    <scope>NUCLEOTIDE SEQUENCE [LARGE SCALE GENOMIC DNA]</scope>
    <source>
        <strain evidence="7 8">ATCC 22711</strain>
    </source>
</reference>
<feature type="cross-link" description="Glycyl lysine isopeptide (Gly-Lys) (interchain with K-? in acceptor proteins)" evidence="5">
    <location>
        <position position="106"/>
    </location>
</feature>
<dbReference type="Pfam" id="PF09138">
    <property type="entry name" value="Urm1"/>
    <property type="match status" value="1"/>
</dbReference>
<dbReference type="SUPFAM" id="SSF54285">
    <property type="entry name" value="MoaD/ThiS"/>
    <property type="match status" value="1"/>
</dbReference>
<dbReference type="STRING" id="857342.A0A2T3ASU6"/>
<feature type="modified residue" description="1-thioglycine" evidence="5">
    <location>
        <position position="106"/>
    </location>
</feature>
<comment type="subcellular location">
    <subcellularLocation>
        <location evidence="5 6">Cytoplasm</location>
    </subcellularLocation>
</comment>
<name>A0A2T3ASU6_AMORE</name>
<evidence type="ECO:0000256" key="1">
    <source>
        <dbReference type="ARBA" id="ARBA00022490"/>
    </source>
</evidence>
<organism evidence="7 8">
    <name type="scientific">Amorphotheca resinae ATCC 22711</name>
    <dbReference type="NCBI Taxonomy" id="857342"/>
    <lineage>
        <taxon>Eukaryota</taxon>
        <taxon>Fungi</taxon>
        <taxon>Dikarya</taxon>
        <taxon>Ascomycota</taxon>
        <taxon>Pezizomycotina</taxon>
        <taxon>Leotiomycetes</taxon>
        <taxon>Helotiales</taxon>
        <taxon>Amorphothecaceae</taxon>
        <taxon>Amorphotheca</taxon>
    </lineage>
</organism>
<evidence type="ECO:0000256" key="3">
    <source>
        <dbReference type="ARBA" id="ARBA00022694"/>
    </source>
</evidence>